<dbReference type="EMBL" id="CAJGYO010000003">
    <property type="protein sequence ID" value="CAD6219897.1"/>
    <property type="molecule type" value="Genomic_DNA"/>
</dbReference>
<feature type="region of interest" description="Disordered" evidence="1">
    <location>
        <begin position="24"/>
        <end position="66"/>
    </location>
</feature>
<gene>
    <name evidence="2" type="ORF">NCGR_LOCUS13497</name>
</gene>
<dbReference type="AlphaFoldDB" id="A0A811NCK3"/>
<reference evidence="2" key="1">
    <citation type="submission" date="2020-10" db="EMBL/GenBank/DDBJ databases">
        <authorList>
            <person name="Han B."/>
            <person name="Lu T."/>
            <person name="Zhao Q."/>
            <person name="Huang X."/>
            <person name="Zhao Y."/>
        </authorList>
    </citation>
    <scope>NUCLEOTIDE SEQUENCE</scope>
</reference>
<protein>
    <submittedName>
        <fullName evidence="2">Uncharacterized protein</fullName>
    </submittedName>
</protein>
<evidence type="ECO:0000313" key="3">
    <source>
        <dbReference type="Proteomes" id="UP000604825"/>
    </source>
</evidence>
<organism evidence="2 3">
    <name type="scientific">Miscanthus lutarioriparius</name>
    <dbReference type="NCBI Taxonomy" id="422564"/>
    <lineage>
        <taxon>Eukaryota</taxon>
        <taxon>Viridiplantae</taxon>
        <taxon>Streptophyta</taxon>
        <taxon>Embryophyta</taxon>
        <taxon>Tracheophyta</taxon>
        <taxon>Spermatophyta</taxon>
        <taxon>Magnoliopsida</taxon>
        <taxon>Liliopsida</taxon>
        <taxon>Poales</taxon>
        <taxon>Poaceae</taxon>
        <taxon>PACMAD clade</taxon>
        <taxon>Panicoideae</taxon>
        <taxon>Andropogonodae</taxon>
        <taxon>Andropogoneae</taxon>
        <taxon>Saccharinae</taxon>
        <taxon>Miscanthus</taxon>
    </lineage>
</organism>
<evidence type="ECO:0000313" key="2">
    <source>
        <dbReference type="EMBL" id="CAD6219897.1"/>
    </source>
</evidence>
<sequence length="66" mass="7221">MSHVEEIARRLFVELNHEAIGILGDGGLVIPSSNNEEEIAEEEADEEEKKEEVKDEPTGSGSPSRS</sequence>
<keyword evidence="3" id="KW-1185">Reference proteome</keyword>
<evidence type="ECO:0000256" key="1">
    <source>
        <dbReference type="SAM" id="MobiDB-lite"/>
    </source>
</evidence>
<accession>A0A811NCK3</accession>
<feature type="compositionally biased region" description="Acidic residues" evidence="1">
    <location>
        <begin position="35"/>
        <end position="49"/>
    </location>
</feature>
<comment type="caution">
    <text evidence="2">The sequence shown here is derived from an EMBL/GenBank/DDBJ whole genome shotgun (WGS) entry which is preliminary data.</text>
</comment>
<proteinExistence type="predicted"/>
<dbReference type="Proteomes" id="UP000604825">
    <property type="component" value="Unassembled WGS sequence"/>
</dbReference>
<name>A0A811NCK3_9POAL</name>